<feature type="region of interest" description="Disordered" evidence="1">
    <location>
        <begin position="222"/>
        <end position="243"/>
    </location>
</feature>
<keyword evidence="2" id="KW-0732">Signal</keyword>
<name>A0A6A6PK10_9PEZI</name>
<feature type="signal peptide" evidence="2">
    <location>
        <begin position="1"/>
        <end position="26"/>
    </location>
</feature>
<dbReference type="RefSeq" id="XP_033586574.1">
    <property type="nucleotide sequence ID" value="XM_033733987.1"/>
</dbReference>
<dbReference type="PANTHER" id="PTHR39599:SF2">
    <property type="entry name" value="ANCHORED PROTEIN, PUTATIVE (AFU_ORTHOLOGUE AFUA_1G09650)-RELATED"/>
    <property type="match status" value="1"/>
</dbReference>
<sequence>MREAAALLALPASLLLAILASCCTSAAEVAWPYNLPRTAKYYPEHEAFASKEWAAQEKLAWRRPTAVRKMSGDEGEKFFLQYWAFEEEGGSRRYEGNASMALPLLAPIAPHGDEHHFGPSTLKRGLLAREFKCPTGTHSCSSIGSDLCCNTGESCISTKNGYGCCPDGETCGDDIGACKDGYTSCPNSSNGGCCIPGASCDGTGCIVYGTSTVTTTLPTVTVTSGSSGKTTSSSSSETTDQQRTVTETIIISGSGYTTTKTVTVETGSICKSGFHSCPASLGGGCCRSGQSCGSNGCPNSATTTTISPSQPIRPTSVSASTSSTSTTTTTYSNCPSQYYQCSAHFIGGCCQIGRNCDTTSCPPATPSTITMTSGATIIQSAPTSVRGQCMGGWSSCPAAESGGCCPSGYNCGTASCSESRNGLIVATGKSYGSGGTDVRLVWSMMVGSMAAVVGLLWL</sequence>
<dbReference type="PANTHER" id="PTHR39599">
    <property type="entry name" value="GPI-ANCHORED PROTEIN (EUROFUNG)-RELATED-RELATED"/>
    <property type="match status" value="1"/>
</dbReference>
<dbReference type="Proteomes" id="UP000799767">
    <property type="component" value="Unassembled WGS sequence"/>
</dbReference>
<dbReference type="OrthoDB" id="2426396at2759"/>
<evidence type="ECO:0008006" key="5">
    <source>
        <dbReference type="Google" id="ProtNLM"/>
    </source>
</evidence>
<evidence type="ECO:0000313" key="4">
    <source>
        <dbReference type="Proteomes" id="UP000799767"/>
    </source>
</evidence>
<dbReference type="EMBL" id="MU001640">
    <property type="protein sequence ID" value="KAF2480004.1"/>
    <property type="molecule type" value="Genomic_DNA"/>
</dbReference>
<accession>A0A6A6PK10</accession>
<dbReference type="AlphaFoldDB" id="A0A6A6PK10"/>
<feature type="compositionally biased region" description="Low complexity" evidence="1">
    <location>
        <begin position="315"/>
        <end position="329"/>
    </location>
</feature>
<proteinExistence type="predicted"/>
<feature type="chain" id="PRO_5025668350" description="GPI anchored protein" evidence="2">
    <location>
        <begin position="27"/>
        <end position="458"/>
    </location>
</feature>
<feature type="region of interest" description="Disordered" evidence="1">
    <location>
        <begin position="303"/>
        <end position="329"/>
    </location>
</feature>
<feature type="compositionally biased region" description="Low complexity" evidence="1">
    <location>
        <begin position="222"/>
        <end position="239"/>
    </location>
</feature>
<feature type="compositionally biased region" description="Polar residues" evidence="1">
    <location>
        <begin position="303"/>
        <end position="313"/>
    </location>
</feature>
<evidence type="ECO:0000256" key="2">
    <source>
        <dbReference type="SAM" id="SignalP"/>
    </source>
</evidence>
<dbReference type="GeneID" id="54474989"/>
<dbReference type="PROSITE" id="PS51257">
    <property type="entry name" value="PROKAR_LIPOPROTEIN"/>
    <property type="match status" value="1"/>
</dbReference>
<evidence type="ECO:0000313" key="3">
    <source>
        <dbReference type="EMBL" id="KAF2480004.1"/>
    </source>
</evidence>
<keyword evidence="4" id="KW-1185">Reference proteome</keyword>
<reference evidence="3" key="1">
    <citation type="journal article" date="2020" name="Stud. Mycol.">
        <title>101 Dothideomycetes genomes: a test case for predicting lifestyles and emergence of pathogens.</title>
        <authorList>
            <person name="Haridas S."/>
            <person name="Albert R."/>
            <person name="Binder M."/>
            <person name="Bloem J."/>
            <person name="Labutti K."/>
            <person name="Salamov A."/>
            <person name="Andreopoulos B."/>
            <person name="Baker S."/>
            <person name="Barry K."/>
            <person name="Bills G."/>
            <person name="Bluhm B."/>
            <person name="Cannon C."/>
            <person name="Castanera R."/>
            <person name="Culley D."/>
            <person name="Daum C."/>
            <person name="Ezra D."/>
            <person name="Gonzalez J."/>
            <person name="Henrissat B."/>
            <person name="Kuo A."/>
            <person name="Liang C."/>
            <person name="Lipzen A."/>
            <person name="Lutzoni F."/>
            <person name="Magnuson J."/>
            <person name="Mondo S."/>
            <person name="Nolan M."/>
            <person name="Ohm R."/>
            <person name="Pangilinan J."/>
            <person name="Park H.-J."/>
            <person name="Ramirez L."/>
            <person name="Alfaro M."/>
            <person name="Sun H."/>
            <person name="Tritt A."/>
            <person name="Yoshinaga Y."/>
            <person name="Zwiers L.-H."/>
            <person name="Turgeon B."/>
            <person name="Goodwin S."/>
            <person name="Spatafora J."/>
            <person name="Crous P."/>
            <person name="Grigoriev I."/>
        </authorList>
    </citation>
    <scope>NUCLEOTIDE SEQUENCE</scope>
    <source>
        <strain evidence="3">CBS 113389</strain>
    </source>
</reference>
<gene>
    <name evidence="3" type="ORF">BDY17DRAFT_29998</name>
</gene>
<organism evidence="3 4">
    <name type="scientific">Neohortaea acidophila</name>
    <dbReference type="NCBI Taxonomy" id="245834"/>
    <lineage>
        <taxon>Eukaryota</taxon>
        <taxon>Fungi</taxon>
        <taxon>Dikarya</taxon>
        <taxon>Ascomycota</taxon>
        <taxon>Pezizomycotina</taxon>
        <taxon>Dothideomycetes</taxon>
        <taxon>Dothideomycetidae</taxon>
        <taxon>Mycosphaerellales</taxon>
        <taxon>Teratosphaeriaceae</taxon>
        <taxon>Neohortaea</taxon>
    </lineage>
</organism>
<protein>
    <recommendedName>
        <fullName evidence="5">GPI anchored protein</fullName>
    </recommendedName>
</protein>
<evidence type="ECO:0000256" key="1">
    <source>
        <dbReference type="SAM" id="MobiDB-lite"/>
    </source>
</evidence>